<dbReference type="InterPro" id="IPR015886">
    <property type="entry name" value="H2TH_FPG"/>
</dbReference>
<dbReference type="GO" id="GO:0003684">
    <property type="term" value="F:damaged DNA binding"/>
    <property type="evidence" value="ECO:0007669"/>
    <property type="project" value="InterPro"/>
</dbReference>
<dbReference type="PANTHER" id="PTHR22993">
    <property type="entry name" value="FORMAMIDOPYRIMIDINE-DNA GLYCOSYLASE"/>
    <property type="match status" value="1"/>
</dbReference>
<dbReference type="InterPro" id="IPR015887">
    <property type="entry name" value="DNA_glyclase_Znf_dom_DNA_BS"/>
</dbReference>
<dbReference type="InterPro" id="IPR012319">
    <property type="entry name" value="FPG_cat"/>
</dbReference>
<dbReference type="SMART" id="SM00898">
    <property type="entry name" value="Fapy_DNA_glyco"/>
    <property type="match status" value="1"/>
</dbReference>
<evidence type="ECO:0000256" key="6">
    <source>
        <dbReference type="ARBA" id="ARBA00022763"/>
    </source>
</evidence>
<name>A0A1Q5PN92_9ACTO</name>
<keyword evidence="14" id="KW-0326">Glycosidase</keyword>
<keyword evidence="10" id="KW-0238">DNA-binding</keyword>
<comment type="caution">
    <text evidence="19">The sequence shown here is derived from an EMBL/GenBank/DDBJ whole genome shotgun (WGS) entry which is preliminary data.</text>
</comment>
<dbReference type="Gene3D" id="1.10.8.50">
    <property type="match status" value="1"/>
</dbReference>
<keyword evidence="6" id="KW-0227">DNA damage</keyword>
<dbReference type="InterPro" id="IPR035937">
    <property type="entry name" value="FPG_N"/>
</dbReference>
<evidence type="ECO:0000256" key="8">
    <source>
        <dbReference type="ARBA" id="ARBA00022801"/>
    </source>
</evidence>
<dbReference type="PROSITE" id="PS51066">
    <property type="entry name" value="ZF_FPG_2"/>
    <property type="match status" value="1"/>
</dbReference>
<keyword evidence="11" id="KW-0234">DNA repair</keyword>
<dbReference type="Pfam" id="PF06831">
    <property type="entry name" value="H2TH"/>
    <property type="match status" value="1"/>
</dbReference>
<evidence type="ECO:0000256" key="16">
    <source>
        <dbReference type="PROSITE-ProRule" id="PRU00391"/>
    </source>
</evidence>
<evidence type="ECO:0000256" key="15">
    <source>
        <dbReference type="ARBA" id="ARBA00044632"/>
    </source>
</evidence>
<evidence type="ECO:0000256" key="10">
    <source>
        <dbReference type="ARBA" id="ARBA00023125"/>
    </source>
</evidence>
<evidence type="ECO:0000259" key="17">
    <source>
        <dbReference type="PROSITE" id="PS51066"/>
    </source>
</evidence>
<dbReference type="Pfam" id="PF01149">
    <property type="entry name" value="Fapy_DNA_glyco"/>
    <property type="match status" value="1"/>
</dbReference>
<evidence type="ECO:0000256" key="13">
    <source>
        <dbReference type="ARBA" id="ARBA00023268"/>
    </source>
</evidence>
<dbReference type="SUPFAM" id="SSF81624">
    <property type="entry name" value="N-terminal domain of MutM-like DNA repair proteins"/>
    <property type="match status" value="1"/>
</dbReference>
<dbReference type="EMBL" id="MQSV01000002">
    <property type="protein sequence ID" value="OKL48996.1"/>
    <property type="molecule type" value="Genomic_DNA"/>
</dbReference>
<dbReference type="InterPro" id="IPR000214">
    <property type="entry name" value="Znf_DNA_glyclase/AP_lyase"/>
</dbReference>
<evidence type="ECO:0000256" key="5">
    <source>
        <dbReference type="ARBA" id="ARBA00022723"/>
    </source>
</evidence>
<keyword evidence="13" id="KW-0511">Multifunctional enzyme</keyword>
<evidence type="ECO:0000256" key="4">
    <source>
        <dbReference type="ARBA" id="ARBA00011245"/>
    </source>
</evidence>
<evidence type="ECO:0000256" key="3">
    <source>
        <dbReference type="ARBA" id="ARBA00009409"/>
    </source>
</evidence>
<comment type="catalytic activity">
    <reaction evidence="1">
        <text>Hydrolysis of DNA containing ring-opened 7-methylguanine residues, releasing 2,6-diamino-4-hydroxy-5-(N-methyl)formamidopyrimidine.</text>
        <dbReference type="EC" id="3.2.2.23"/>
    </reaction>
</comment>
<evidence type="ECO:0000256" key="9">
    <source>
        <dbReference type="ARBA" id="ARBA00022833"/>
    </source>
</evidence>
<dbReference type="InterPro" id="IPR010979">
    <property type="entry name" value="Ribosomal_uS13-like_H2TH"/>
</dbReference>
<dbReference type="SUPFAM" id="SSF57716">
    <property type="entry name" value="Glucocorticoid receptor-like (DNA-binding domain)"/>
    <property type="match status" value="1"/>
</dbReference>
<dbReference type="AlphaFoldDB" id="A0A1Q5PN92"/>
<dbReference type="GO" id="GO:0006284">
    <property type="term" value="P:base-excision repair"/>
    <property type="evidence" value="ECO:0007669"/>
    <property type="project" value="InterPro"/>
</dbReference>
<reference evidence="19 20" key="1">
    <citation type="submission" date="2016-11" db="EMBL/GenBank/DDBJ databases">
        <title>Actinomyces gypaetusis sp. nov. isolated from the vulture Gypaetus barbatus in Qinghai Tibet Plateau China.</title>
        <authorList>
            <person name="Meng X."/>
        </authorList>
    </citation>
    <scope>NUCLEOTIDE SEQUENCE [LARGE SCALE GENOMIC DNA]</scope>
    <source>
        <strain evidence="19 20">VUL4_2</strain>
    </source>
</reference>
<dbReference type="STRING" id="1921764.BSR28_03510"/>
<organism evidence="19 20">
    <name type="scientific">Boudabousia liubingyangii</name>
    <dbReference type="NCBI Taxonomy" id="1921764"/>
    <lineage>
        <taxon>Bacteria</taxon>
        <taxon>Bacillati</taxon>
        <taxon>Actinomycetota</taxon>
        <taxon>Actinomycetes</taxon>
        <taxon>Actinomycetales</taxon>
        <taxon>Actinomycetaceae</taxon>
        <taxon>Boudabousia</taxon>
    </lineage>
</organism>
<dbReference type="CDD" id="cd08966">
    <property type="entry name" value="EcFpg-like_N"/>
    <property type="match status" value="1"/>
</dbReference>
<dbReference type="OrthoDB" id="9800855at2"/>
<dbReference type="GO" id="GO:0003690">
    <property type="term" value="F:double-stranded DNA binding"/>
    <property type="evidence" value="ECO:0007669"/>
    <property type="project" value="UniProtKB-ARBA"/>
</dbReference>
<evidence type="ECO:0000256" key="14">
    <source>
        <dbReference type="ARBA" id="ARBA00023295"/>
    </source>
</evidence>
<evidence type="ECO:0000313" key="20">
    <source>
        <dbReference type="Proteomes" id="UP000186785"/>
    </source>
</evidence>
<evidence type="ECO:0000256" key="12">
    <source>
        <dbReference type="ARBA" id="ARBA00023239"/>
    </source>
</evidence>
<dbReference type="PANTHER" id="PTHR22993:SF9">
    <property type="entry name" value="FORMAMIDOPYRIMIDINE-DNA GLYCOSYLASE"/>
    <property type="match status" value="1"/>
</dbReference>
<dbReference type="FunFam" id="1.10.8.50:FF:000003">
    <property type="entry name" value="Formamidopyrimidine-DNA glycosylase"/>
    <property type="match status" value="1"/>
</dbReference>
<evidence type="ECO:0000256" key="2">
    <source>
        <dbReference type="ARBA" id="ARBA00001947"/>
    </source>
</evidence>
<dbReference type="PROSITE" id="PS01242">
    <property type="entry name" value="ZF_FPG_1"/>
    <property type="match status" value="1"/>
</dbReference>
<dbReference type="SUPFAM" id="SSF46946">
    <property type="entry name" value="S13-like H2TH domain"/>
    <property type="match status" value="1"/>
</dbReference>
<evidence type="ECO:0000313" key="19">
    <source>
        <dbReference type="EMBL" id="OKL48996.1"/>
    </source>
</evidence>
<dbReference type="GO" id="GO:0034039">
    <property type="term" value="F:8-oxo-7,8-dihydroguanine DNA N-glycosylase activity"/>
    <property type="evidence" value="ECO:0007669"/>
    <property type="project" value="TreeGrafter"/>
</dbReference>
<dbReference type="SMART" id="SM01232">
    <property type="entry name" value="H2TH"/>
    <property type="match status" value="1"/>
</dbReference>
<dbReference type="GO" id="GO:0140078">
    <property type="term" value="F:class I DNA-(apurinic or apyrimidinic site) endonuclease activity"/>
    <property type="evidence" value="ECO:0007669"/>
    <property type="project" value="UniProtKB-EC"/>
</dbReference>
<dbReference type="GO" id="GO:0008270">
    <property type="term" value="F:zinc ion binding"/>
    <property type="evidence" value="ECO:0007669"/>
    <property type="project" value="UniProtKB-KW"/>
</dbReference>
<comment type="cofactor">
    <cofactor evidence="2">
        <name>Zn(2+)</name>
        <dbReference type="ChEBI" id="CHEBI:29105"/>
    </cofactor>
</comment>
<dbReference type="NCBIfam" id="TIGR00577">
    <property type="entry name" value="fpg"/>
    <property type="match status" value="1"/>
</dbReference>
<keyword evidence="8" id="KW-0378">Hydrolase</keyword>
<dbReference type="GO" id="GO:0006979">
    <property type="term" value="P:response to oxidative stress"/>
    <property type="evidence" value="ECO:0007669"/>
    <property type="project" value="UniProtKB-ARBA"/>
</dbReference>
<keyword evidence="9" id="KW-0862">Zinc</keyword>
<keyword evidence="7 16" id="KW-0863">Zinc-finger</keyword>
<dbReference type="RefSeq" id="WP_073708984.1">
    <property type="nucleotide sequence ID" value="NZ_MQSV01000002.1"/>
</dbReference>
<sequence>MPELPEAETVRRGLAEILAGTKIEGLEVFHPRTARYQNGGSAQLTQQLSGAHLDAVVRRGKFMWTLTSNGQALMMHLGMSGQFRPLAKQAGEAPVRHERARLYLSGGPAQSLSFIDQRTFGALYLSPTANTEDGAPAGCGSDSLLLPAGASHIARDLLDPHLDLVKVNQRIRKSKSPIKNVLLNQSIISGFGNIYADEALFVAGVHGARSASTLTRQQVAQILQAGIEIMERSLSRGGTSFDQLYVDVNGSAGTFADELLVYGRAGQACRECGHELSSISLNKRSHVYCANCQRPSRNLK</sequence>
<keyword evidence="5" id="KW-0479">Metal-binding</keyword>
<feature type="domain" description="Formamidopyrimidine-DNA glycosylase catalytic" evidence="18">
    <location>
        <begin position="2"/>
        <end position="121"/>
    </location>
</feature>
<comment type="similarity">
    <text evidence="3">Belongs to the FPG family.</text>
</comment>
<dbReference type="Gene3D" id="3.20.190.10">
    <property type="entry name" value="MutM-like, N-terminal"/>
    <property type="match status" value="1"/>
</dbReference>
<evidence type="ECO:0000259" key="18">
    <source>
        <dbReference type="PROSITE" id="PS51068"/>
    </source>
</evidence>
<gene>
    <name evidence="19" type="ORF">BSR29_03940</name>
</gene>
<comment type="subunit">
    <text evidence="4">Monomer.</text>
</comment>
<evidence type="ECO:0000256" key="1">
    <source>
        <dbReference type="ARBA" id="ARBA00001668"/>
    </source>
</evidence>
<evidence type="ECO:0000256" key="7">
    <source>
        <dbReference type="ARBA" id="ARBA00022771"/>
    </source>
</evidence>
<keyword evidence="12" id="KW-0456">Lyase</keyword>
<dbReference type="InterPro" id="IPR010663">
    <property type="entry name" value="Znf_FPG/IleRS"/>
</dbReference>
<keyword evidence="20" id="KW-1185">Reference proteome</keyword>
<comment type="catalytic activity">
    <reaction evidence="15">
        <text>2'-deoxyribonucleotide-(2'-deoxyribose 5'-phosphate)-2'-deoxyribonucleotide-DNA = a 3'-end 2'-deoxyribonucleotide-(2,3-dehydro-2,3-deoxyribose 5'-phosphate)-DNA + a 5'-end 5'-phospho-2'-deoxyribonucleoside-DNA + H(+)</text>
        <dbReference type="Rhea" id="RHEA:66592"/>
        <dbReference type="Rhea" id="RHEA-COMP:13180"/>
        <dbReference type="Rhea" id="RHEA-COMP:16897"/>
        <dbReference type="Rhea" id="RHEA-COMP:17067"/>
        <dbReference type="ChEBI" id="CHEBI:15378"/>
        <dbReference type="ChEBI" id="CHEBI:136412"/>
        <dbReference type="ChEBI" id="CHEBI:157695"/>
        <dbReference type="ChEBI" id="CHEBI:167181"/>
        <dbReference type="EC" id="4.2.99.18"/>
    </reaction>
</comment>
<dbReference type="Pfam" id="PF06827">
    <property type="entry name" value="zf-FPG_IleRS"/>
    <property type="match status" value="1"/>
</dbReference>
<proteinExistence type="inferred from homology"/>
<dbReference type="PROSITE" id="PS51068">
    <property type="entry name" value="FPG_CAT"/>
    <property type="match status" value="1"/>
</dbReference>
<dbReference type="InterPro" id="IPR020629">
    <property type="entry name" value="FPG_Glyclase"/>
</dbReference>
<dbReference type="NCBIfam" id="NF002211">
    <property type="entry name" value="PRK01103.1"/>
    <property type="match status" value="1"/>
</dbReference>
<feature type="domain" description="FPG-type" evidence="17">
    <location>
        <begin position="260"/>
        <end position="294"/>
    </location>
</feature>
<accession>A0A1Q5PN92</accession>
<protein>
    <submittedName>
        <fullName evidence="19">DNA-formamidopyrimidine glycosylase</fullName>
    </submittedName>
</protein>
<evidence type="ECO:0000256" key="11">
    <source>
        <dbReference type="ARBA" id="ARBA00023204"/>
    </source>
</evidence>
<dbReference type="Proteomes" id="UP000186785">
    <property type="component" value="Unassembled WGS sequence"/>
</dbReference>